<feature type="transmembrane region" description="Helical" evidence="6">
    <location>
        <begin position="125"/>
        <end position="144"/>
    </location>
</feature>
<dbReference type="AlphaFoldDB" id="A0A934WPZ1"/>
<evidence type="ECO:0000313" key="9">
    <source>
        <dbReference type="Proteomes" id="UP000630528"/>
    </source>
</evidence>
<evidence type="ECO:0000259" key="7">
    <source>
        <dbReference type="PROSITE" id="PS50850"/>
    </source>
</evidence>
<gene>
    <name evidence="8" type="ORF">JJB11_23990</name>
</gene>
<evidence type="ECO:0000256" key="4">
    <source>
        <dbReference type="ARBA" id="ARBA00023136"/>
    </source>
</evidence>
<evidence type="ECO:0000256" key="6">
    <source>
        <dbReference type="SAM" id="Phobius"/>
    </source>
</evidence>
<feature type="domain" description="Major facilitator superfamily (MFS) profile" evidence="7">
    <location>
        <begin position="60"/>
        <end position="515"/>
    </location>
</feature>
<feature type="region of interest" description="Disordered" evidence="5">
    <location>
        <begin position="1"/>
        <end position="48"/>
    </location>
</feature>
<feature type="transmembrane region" description="Helical" evidence="6">
    <location>
        <begin position="96"/>
        <end position="113"/>
    </location>
</feature>
<keyword evidence="4 6" id="KW-0472">Membrane</keyword>
<dbReference type="RefSeq" id="WP_201177577.1">
    <property type="nucleotide sequence ID" value="NZ_JAEPWM010000015.1"/>
</dbReference>
<keyword evidence="2 6" id="KW-0812">Transmembrane</keyword>
<reference evidence="8" key="1">
    <citation type="journal article" date="2012" name="J. Microbiol. Biotechnol.">
        <title>Ramlibacter ginsenosidimutans sp. nov., with ginsenoside-converting activity.</title>
        <authorList>
            <person name="Wang L."/>
            <person name="An D.S."/>
            <person name="Kim S.G."/>
            <person name="Jin F.X."/>
            <person name="Kim S.C."/>
            <person name="Lee S.T."/>
            <person name="Im W.T."/>
        </authorList>
    </citation>
    <scope>NUCLEOTIDE SEQUENCE</scope>
    <source>
        <strain evidence="8">KACC 17527</strain>
    </source>
</reference>
<dbReference type="GO" id="GO:0005886">
    <property type="term" value="C:plasma membrane"/>
    <property type="evidence" value="ECO:0007669"/>
    <property type="project" value="TreeGrafter"/>
</dbReference>
<comment type="subcellular location">
    <subcellularLocation>
        <location evidence="1">Membrane</location>
        <topology evidence="1">Multi-pass membrane protein</topology>
    </subcellularLocation>
</comment>
<reference evidence="8" key="2">
    <citation type="submission" date="2021-01" db="EMBL/GenBank/DDBJ databases">
        <authorList>
            <person name="Kang M."/>
        </authorList>
    </citation>
    <scope>NUCLEOTIDE SEQUENCE</scope>
    <source>
        <strain evidence="8">KACC 17527</strain>
    </source>
</reference>
<evidence type="ECO:0000256" key="3">
    <source>
        <dbReference type="ARBA" id="ARBA00022989"/>
    </source>
</evidence>
<keyword evidence="9" id="KW-1185">Reference proteome</keyword>
<organism evidence="8 9">
    <name type="scientific">Ramlibacter ginsenosidimutans</name>
    <dbReference type="NCBI Taxonomy" id="502333"/>
    <lineage>
        <taxon>Bacteria</taxon>
        <taxon>Pseudomonadati</taxon>
        <taxon>Pseudomonadota</taxon>
        <taxon>Betaproteobacteria</taxon>
        <taxon>Burkholderiales</taxon>
        <taxon>Comamonadaceae</taxon>
        <taxon>Ramlibacter</taxon>
    </lineage>
</organism>
<dbReference type="PROSITE" id="PS50850">
    <property type="entry name" value="MFS"/>
    <property type="match status" value="1"/>
</dbReference>
<feature type="transmembrane region" description="Helical" evidence="6">
    <location>
        <begin position="54"/>
        <end position="73"/>
    </location>
</feature>
<name>A0A934WPZ1_9BURK</name>
<feature type="transmembrane region" description="Helical" evidence="6">
    <location>
        <begin position="314"/>
        <end position="338"/>
    </location>
</feature>
<dbReference type="Pfam" id="PF07690">
    <property type="entry name" value="MFS_1"/>
    <property type="match status" value="1"/>
</dbReference>
<dbReference type="PANTHER" id="PTHR23501">
    <property type="entry name" value="MAJOR FACILITATOR SUPERFAMILY"/>
    <property type="match status" value="1"/>
</dbReference>
<accession>A0A934WPZ1</accession>
<dbReference type="SUPFAM" id="SSF103473">
    <property type="entry name" value="MFS general substrate transporter"/>
    <property type="match status" value="1"/>
</dbReference>
<feature type="transmembrane region" description="Helical" evidence="6">
    <location>
        <begin position="211"/>
        <end position="227"/>
    </location>
</feature>
<feature type="transmembrane region" description="Helical" evidence="6">
    <location>
        <begin position="445"/>
        <end position="467"/>
    </location>
</feature>
<evidence type="ECO:0000256" key="1">
    <source>
        <dbReference type="ARBA" id="ARBA00004141"/>
    </source>
</evidence>
<keyword evidence="3 6" id="KW-1133">Transmembrane helix</keyword>
<dbReference type="InterPro" id="IPR011701">
    <property type="entry name" value="MFS"/>
</dbReference>
<dbReference type="GO" id="GO:0022857">
    <property type="term" value="F:transmembrane transporter activity"/>
    <property type="evidence" value="ECO:0007669"/>
    <property type="project" value="InterPro"/>
</dbReference>
<protein>
    <submittedName>
        <fullName evidence="8">MFS transporter</fullName>
    </submittedName>
</protein>
<feature type="transmembrane region" description="Helical" evidence="6">
    <location>
        <begin position="248"/>
        <end position="265"/>
    </location>
</feature>
<feature type="transmembrane region" description="Helical" evidence="6">
    <location>
        <begin position="183"/>
        <end position="205"/>
    </location>
</feature>
<dbReference type="PANTHER" id="PTHR23501:SF197">
    <property type="entry name" value="COMD"/>
    <property type="match status" value="1"/>
</dbReference>
<feature type="transmembrane region" description="Helical" evidence="6">
    <location>
        <begin position="271"/>
        <end position="293"/>
    </location>
</feature>
<comment type="caution">
    <text evidence="8">The sequence shown here is derived from an EMBL/GenBank/DDBJ whole genome shotgun (WGS) entry which is preliminary data.</text>
</comment>
<feature type="transmembrane region" description="Helical" evidence="6">
    <location>
        <begin position="404"/>
        <end position="424"/>
    </location>
</feature>
<dbReference type="Proteomes" id="UP000630528">
    <property type="component" value="Unassembled WGS sequence"/>
</dbReference>
<dbReference type="Gene3D" id="1.20.1250.20">
    <property type="entry name" value="MFS general substrate transporter like domains"/>
    <property type="match status" value="1"/>
</dbReference>
<dbReference type="InterPro" id="IPR020846">
    <property type="entry name" value="MFS_dom"/>
</dbReference>
<dbReference type="EMBL" id="JAEPWM010000015">
    <property type="protein sequence ID" value="MBK6009171.1"/>
    <property type="molecule type" value="Genomic_DNA"/>
</dbReference>
<feature type="transmembrane region" description="Helical" evidence="6">
    <location>
        <begin position="487"/>
        <end position="511"/>
    </location>
</feature>
<dbReference type="InterPro" id="IPR005829">
    <property type="entry name" value="Sugar_transporter_CS"/>
</dbReference>
<dbReference type="InterPro" id="IPR036259">
    <property type="entry name" value="MFS_trans_sf"/>
</dbReference>
<feature type="transmembrane region" description="Helical" evidence="6">
    <location>
        <begin position="381"/>
        <end position="398"/>
    </location>
</feature>
<dbReference type="Gene3D" id="1.20.1720.10">
    <property type="entry name" value="Multidrug resistance protein D"/>
    <property type="match status" value="1"/>
</dbReference>
<evidence type="ECO:0000256" key="2">
    <source>
        <dbReference type="ARBA" id="ARBA00022692"/>
    </source>
</evidence>
<dbReference type="PROSITE" id="PS00217">
    <property type="entry name" value="SUGAR_TRANSPORT_2"/>
    <property type="match status" value="1"/>
</dbReference>
<evidence type="ECO:0000313" key="8">
    <source>
        <dbReference type="EMBL" id="MBK6009171.1"/>
    </source>
</evidence>
<evidence type="ECO:0000256" key="5">
    <source>
        <dbReference type="SAM" id="MobiDB-lite"/>
    </source>
</evidence>
<proteinExistence type="predicted"/>
<sequence>MSEEEQTQAAADAADTEAPDLVSEGSLPSSTTGHEDSHFGPQAAEQPTAAPTELTTFTALFSAVMLPMFMGAVDQTLLVTATPRIAQELGGLSETSWIAAGYLLAATITAPLYGRLGDRFGRRNVMLLALTIFALGSLACTVAPTMRLLIAARVLQGLGGGGLMVLSQSLIGELVPPWERPRYQGYFALIFTVSSVGGPLIGGFVVHHGDWRWLFLANLPLAVLAAWRITRLPKPQPSPARHAPYDPAGFALFVVCAASALLWFGEVGHGFPFVSIASAAFAAVALVSGVLLAGQQRRHPNAFLPLAILRLPSVPWICASVVAFAGTMFGLLFLLPIYLQVAHHSNALDAGLQLLPLTGGLVAGSTLNSRVSARTGISGKLPPWGMGAAALAVLALALLPPVPWIITVAAAVCGLGLGTVMPSAQLATQILAGRERLGAASALLSLTRSTGATLGTAAFGGLAFILLRPQGSAIGESLHLQGLDPAHVAHAFRIVFGALAVFAGLGALAAARAPCMDLRKHAAQANR</sequence>